<feature type="compositionally biased region" description="Acidic residues" evidence="1">
    <location>
        <begin position="259"/>
        <end position="314"/>
    </location>
</feature>
<keyword evidence="3" id="KW-1185">Reference proteome</keyword>
<sequence length="496" mass="55741">MATGTRPGTKRSVQPLAAPGPTSKKNSRQPTALQAPSPSRGQPSQALPAASRAQNGGTRAGSKAPGASKAASKAGTSQGTRASQKKPARDPVLVTVGSDGQIIVGDQNPEDEQEGEEYDDDEEDEEGEEEGEEEVVEEEEEEFDYSKFQYRPYQHYVREPDEPRVTIDTGPEGCSCFPSRSSRNIPSMIYEQIDCKHESLQGYAHLGVYRFDDNWDARHEAIVRPKLADRLMPNKGFVWGYPSFVFVEADEDKKRKDDVIEDEYDEEGGGEYDEEGEYEEGEGEYQEEGEYDEEGYDEEELPQEDEEELEREGYYDENGDYYRYLFEDAESLPSRMYDSKGQLLSRAREESVKPFTTAPKPSSALVAILPRIGFTPEPSVHASRVSTAAKTPVRTPSLPPITPTSAQGSREQTPVRFKPRTLHRTFRGKYYDPVTKESYEFEITPDYRRRIDRWHTKKEGLGRVGDAGPLSGRQTNATNAPSRASHTSEKRVVTKW</sequence>
<proteinExistence type="predicted"/>
<feature type="compositionally biased region" description="Polar residues" evidence="1">
    <location>
        <begin position="472"/>
        <end position="485"/>
    </location>
</feature>
<comment type="caution">
    <text evidence="2">The sequence shown here is derived from an EMBL/GenBank/DDBJ whole genome shotgun (WGS) entry which is preliminary data.</text>
</comment>
<accession>A0AAN9BC22</accession>
<protein>
    <submittedName>
        <fullName evidence="2">Uncharacterized protein</fullName>
    </submittedName>
</protein>
<name>A0AAN9BC22_9CAEN</name>
<feature type="region of interest" description="Disordered" evidence="1">
    <location>
        <begin position="1"/>
        <end position="144"/>
    </location>
</feature>
<feature type="region of interest" description="Disordered" evidence="1">
    <location>
        <begin position="256"/>
        <end position="314"/>
    </location>
</feature>
<feature type="compositionally biased region" description="Low complexity" evidence="1">
    <location>
        <begin position="60"/>
        <end position="75"/>
    </location>
</feature>
<evidence type="ECO:0000256" key="1">
    <source>
        <dbReference type="SAM" id="MobiDB-lite"/>
    </source>
</evidence>
<reference evidence="2 3" key="1">
    <citation type="submission" date="2024-02" db="EMBL/GenBank/DDBJ databases">
        <title>Chromosome-scale genome assembly of the rough periwinkle Littorina saxatilis.</title>
        <authorList>
            <person name="De Jode A."/>
            <person name="Faria R."/>
            <person name="Formenti G."/>
            <person name="Sims Y."/>
            <person name="Smith T.P."/>
            <person name="Tracey A."/>
            <person name="Wood J.M.D."/>
            <person name="Zagrodzka Z.B."/>
            <person name="Johannesson K."/>
            <person name="Butlin R.K."/>
            <person name="Leder E.H."/>
        </authorList>
    </citation>
    <scope>NUCLEOTIDE SEQUENCE [LARGE SCALE GENOMIC DNA]</scope>
    <source>
        <strain evidence="2">Snail1</strain>
        <tissue evidence="2">Muscle</tissue>
    </source>
</reference>
<feature type="compositionally biased region" description="Polar residues" evidence="1">
    <location>
        <begin position="28"/>
        <end position="45"/>
    </location>
</feature>
<evidence type="ECO:0000313" key="2">
    <source>
        <dbReference type="EMBL" id="KAK7103170.1"/>
    </source>
</evidence>
<feature type="compositionally biased region" description="Basic and acidic residues" evidence="1">
    <location>
        <begin position="486"/>
        <end position="496"/>
    </location>
</feature>
<gene>
    <name evidence="2" type="ORF">V1264_018130</name>
</gene>
<dbReference type="AlphaFoldDB" id="A0AAN9BC22"/>
<feature type="compositionally biased region" description="Polar residues" evidence="1">
    <location>
        <begin position="403"/>
        <end position="412"/>
    </location>
</feature>
<feature type="compositionally biased region" description="Acidic residues" evidence="1">
    <location>
        <begin position="108"/>
        <end position="143"/>
    </location>
</feature>
<dbReference type="EMBL" id="JBAMIC010000008">
    <property type="protein sequence ID" value="KAK7103170.1"/>
    <property type="molecule type" value="Genomic_DNA"/>
</dbReference>
<evidence type="ECO:0000313" key="3">
    <source>
        <dbReference type="Proteomes" id="UP001374579"/>
    </source>
</evidence>
<feature type="region of interest" description="Disordered" evidence="1">
    <location>
        <begin position="376"/>
        <end position="421"/>
    </location>
</feature>
<organism evidence="2 3">
    <name type="scientific">Littorina saxatilis</name>
    <dbReference type="NCBI Taxonomy" id="31220"/>
    <lineage>
        <taxon>Eukaryota</taxon>
        <taxon>Metazoa</taxon>
        <taxon>Spiralia</taxon>
        <taxon>Lophotrochozoa</taxon>
        <taxon>Mollusca</taxon>
        <taxon>Gastropoda</taxon>
        <taxon>Caenogastropoda</taxon>
        <taxon>Littorinimorpha</taxon>
        <taxon>Littorinoidea</taxon>
        <taxon>Littorinidae</taxon>
        <taxon>Littorina</taxon>
    </lineage>
</organism>
<dbReference type="Proteomes" id="UP001374579">
    <property type="component" value="Unassembled WGS sequence"/>
</dbReference>
<feature type="region of interest" description="Disordered" evidence="1">
    <location>
        <begin position="458"/>
        <end position="496"/>
    </location>
</feature>